<accession>A0A316Z1Y3</accession>
<feature type="domain" description="Glutathione synthase substrate-binding" evidence="13">
    <location>
        <begin position="211"/>
        <end position="316"/>
    </location>
</feature>
<feature type="binding site" evidence="10">
    <location>
        <position position="145"/>
    </location>
    <ligand>
        <name>ATP</name>
        <dbReference type="ChEBI" id="CHEBI:30616"/>
    </ligand>
</feature>
<evidence type="ECO:0000256" key="7">
    <source>
        <dbReference type="ARBA" id="ARBA00022840"/>
    </source>
</evidence>
<dbReference type="InterPro" id="IPR005615">
    <property type="entry name" value="Glutathione_synthase"/>
</dbReference>
<dbReference type="GO" id="GO:0005524">
    <property type="term" value="F:ATP binding"/>
    <property type="evidence" value="ECO:0007669"/>
    <property type="project" value="UniProtKB-UniRule"/>
</dbReference>
<comment type="cofactor">
    <cofactor evidence="9 11">
        <name>Mg(2+)</name>
        <dbReference type="ChEBI" id="CHEBI:18420"/>
    </cofactor>
    <text evidence="9 11">Binds 1 Mg(2+) ion per subunit.</text>
</comment>
<dbReference type="EC" id="6.3.2.3" evidence="9"/>
<evidence type="ECO:0000313" key="14">
    <source>
        <dbReference type="EMBL" id="PWN95104.1"/>
    </source>
</evidence>
<dbReference type="Gene3D" id="3.30.1490.50">
    <property type="match status" value="1"/>
</dbReference>
<dbReference type="PANTHER" id="PTHR11130:SF0">
    <property type="entry name" value="GLUTATHIONE SYNTHETASE"/>
    <property type="match status" value="1"/>
</dbReference>
<dbReference type="GO" id="GO:0000287">
    <property type="term" value="F:magnesium ion binding"/>
    <property type="evidence" value="ECO:0007669"/>
    <property type="project" value="UniProtKB-UniRule"/>
</dbReference>
<feature type="binding site" evidence="11">
    <location>
        <position position="145"/>
    </location>
    <ligand>
        <name>Mg(2+)</name>
        <dbReference type="ChEBI" id="CHEBI:18420"/>
    </ligand>
</feature>
<feature type="binding site" evidence="12">
    <location>
        <begin position="220"/>
        <end position="222"/>
    </location>
    <ligand>
        <name>substrate</name>
    </ligand>
</feature>
<dbReference type="Gene3D" id="3.30.1490.80">
    <property type="match status" value="1"/>
</dbReference>
<dbReference type="GeneID" id="37270943"/>
<evidence type="ECO:0000256" key="8">
    <source>
        <dbReference type="ARBA" id="ARBA00022842"/>
    </source>
</evidence>
<evidence type="ECO:0000256" key="1">
    <source>
        <dbReference type="ARBA" id="ARBA00004965"/>
    </source>
</evidence>
<dbReference type="SUPFAM" id="SSF52440">
    <property type="entry name" value="PreATP-grasp domain"/>
    <property type="match status" value="1"/>
</dbReference>
<dbReference type="RefSeq" id="XP_025595383.1">
    <property type="nucleotide sequence ID" value="XM_025743399.1"/>
</dbReference>
<evidence type="ECO:0000256" key="12">
    <source>
        <dbReference type="PIRSR" id="PIRSR001558-3"/>
    </source>
</evidence>
<evidence type="ECO:0000256" key="5">
    <source>
        <dbReference type="ARBA" id="ARBA00022723"/>
    </source>
</evidence>
<dbReference type="InterPro" id="IPR037013">
    <property type="entry name" value="GSH-S_sub-bd_sf"/>
</dbReference>
<feature type="binding site" evidence="10">
    <location>
        <position position="495"/>
    </location>
    <ligand>
        <name>substrate</name>
    </ligand>
</feature>
<comment type="similarity">
    <text evidence="2 9">Belongs to the eukaryotic GSH synthase family.</text>
</comment>
<dbReference type="InterPro" id="IPR014049">
    <property type="entry name" value="Glutathione_synthase_N_euk"/>
</dbReference>
<gene>
    <name evidence="14" type="ORF">FA09DRAFT_332288</name>
</gene>
<feature type="binding site" evidence="12">
    <location>
        <begin position="280"/>
        <end position="283"/>
    </location>
    <ligand>
        <name>substrate</name>
    </ligand>
</feature>
<dbReference type="Gene3D" id="3.30.470.20">
    <property type="entry name" value="ATP-grasp fold, B domain"/>
    <property type="match status" value="1"/>
</dbReference>
<feature type="binding site" evidence="10">
    <location>
        <begin position="385"/>
        <end position="394"/>
    </location>
    <ligand>
        <name>ATP</name>
        <dbReference type="ChEBI" id="CHEBI:30616"/>
    </ligand>
</feature>
<dbReference type="FunFam" id="3.30.1490.50:FF:000002">
    <property type="entry name" value="Glutathione synthetase"/>
    <property type="match status" value="1"/>
</dbReference>
<dbReference type="Gene3D" id="1.10.1080.10">
    <property type="entry name" value="Glutathione Synthetase, Chain A, domain 3"/>
    <property type="match status" value="1"/>
</dbReference>
<organism evidence="14 15">
    <name type="scientific">Tilletiopsis washingtonensis</name>
    <dbReference type="NCBI Taxonomy" id="58919"/>
    <lineage>
        <taxon>Eukaryota</taxon>
        <taxon>Fungi</taxon>
        <taxon>Dikarya</taxon>
        <taxon>Basidiomycota</taxon>
        <taxon>Ustilaginomycotina</taxon>
        <taxon>Exobasidiomycetes</taxon>
        <taxon>Entylomatales</taxon>
        <taxon>Entylomatales incertae sedis</taxon>
        <taxon>Tilletiopsis</taxon>
    </lineage>
</organism>
<keyword evidence="8 9" id="KW-0460">Magnesium</keyword>
<dbReference type="InterPro" id="IPR016185">
    <property type="entry name" value="PreATP-grasp_dom_sf"/>
</dbReference>
<dbReference type="GO" id="GO:0043295">
    <property type="term" value="F:glutathione binding"/>
    <property type="evidence" value="ECO:0007669"/>
    <property type="project" value="UniProtKB-UniRule"/>
</dbReference>
<feature type="binding site" evidence="11">
    <location>
        <position position="147"/>
    </location>
    <ligand>
        <name>Mg(2+)</name>
        <dbReference type="ChEBI" id="CHEBI:18420"/>
    </ligand>
</feature>
<keyword evidence="15" id="KW-1185">Reference proteome</keyword>
<dbReference type="EMBL" id="KZ819306">
    <property type="protein sequence ID" value="PWN95104.1"/>
    <property type="molecule type" value="Genomic_DNA"/>
</dbReference>
<feature type="binding site" evidence="10">
    <location>
        <position position="466"/>
    </location>
    <ligand>
        <name>ATP</name>
        <dbReference type="ChEBI" id="CHEBI:30616"/>
    </ligand>
</feature>
<keyword evidence="5 9" id="KW-0479">Metal-binding</keyword>
<dbReference type="InterPro" id="IPR014042">
    <property type="entry name" value="Glutathione_synthase_a-hlx"/>
</dbReference>
<keyword evidence="6 9" id="KW-0547">Nucleotide-binding</keyword>
<dbReference type="PIRSF" id="PIRSF001558">
    <property type="entry name" value="GSHase"/>
    <property type="match status" value="1"/>
</dbReference>
<evidence type="ECO:0000256" key="4">
    <source>
        <dbReference type="ARBA" id="ARBA00022684"/>
    </source>
</evidence>
<comment type="catalytic activity">
    <reaction evidence="9">
        <text>gamma-L-glutamyl-L-cysteine + glycine + ATP = glutathione + ADP + phosphate + H(+)</text>
        <dbReference type="Rhea" id="RHEA:13557"/>
        <dbReference type="ChEBI" id="CHEBI:15378"/>
        <dbReference type="ChEBI" id="CHEBI:30616"/>
        <dbReference type="ChEBI" id="CHEBI:43474"/>
        <dbReference type="ChEBI" id="CHEBI:57305"/>
        <dbReference type="ChEBI" id="CHEBI:57925"/>
        <dbReference type="ChEBI" id="CHEBI:58173"/>
        <dbReference type="ChEBI" id="CHEBI:456216"/>
        <dbReference type="EC" id="6.3.2.3"/>
    </reaction>
</comment>
<dbReference type="InterPro" id="IPR014709">
    <property type="entry name" value="Glutathione_synthase_C_euk"/>
</dbReference>
<reference evidence="14 15" key="1">
    <citation type="journal article" date="2018" name="Mol. Biol. Evol.">
        <title>Broad Genomic Sampling Reveals a Smut Pathogenic Ancestry of the Fungal Clade Ustilaginomycotina.</title>
        <authorList>
            <person name="Kijpornyongpan T."/>
            <person name="Mondo S.J."/>
            <person name="Barry K."/>
            <person name="Sandor L."/>
            <person name="Lee J."/>
            <person name="Lipzen A."/>
            <person name="Pangilinan J."/>
            <person name="LaButti K."/>
            <person name="Hainaut M."/>
            <person name="Henrissat B."/>
            <person name="Grigoriev I.V."/>
            <person name="Spatafora J.W."/>
            <person name="Aime M.C."/>
        </authorList>
    </citation>
    <scope>NUCLEOTIDE SEQUENCE [LARGE SCALE GENOMIC DNA]</scope>
    <source>
        <strain evidence="14 15">MCA 4186</strain>
    </source>
</reference>
<dbReference type="InterPro" id="IPR004887">
    <property type="entry name" value="GSH_synth_subst-bd"/>
</dbReference>
<evidence type="ECO:0000256" key="11">
    <source>
        <dbReference type="PIRSR" id="PIRSR001558-2"/>
    </source>
</evidence>
<keyword evidence="7 9" id="KW-0067">ATP-binding</keyword>
<dbReference type="OrthoDB" id="2020073at2759"/>
<dbReference type="PANTHER" id="PTHR11130">
    <property type="entry name" value="GLUTATHIONE SYNTHETASE"/>
    <property type="match status" value="1"/>
</dbReference>
<name>A0A316Z1Y3_9BASI</name>
<dbReference type="SUPFAM" id="SSF56059">
    <property type="entry name" value="Glutathione synthetase ATP-binding domain-like"/>
    <property type="match status" value="1"/>
</dbReference>
<feature type="binding site" evidence="10">
    <location>
        <begin position="427"/>
        <end position="430"/>
    </location>
    <ligand>
        <name>ATP</name>
        <dbReference type="ChEBI" id="CHEBI:30616"/>
    </ligand>
</feature>
<dbReference type="AlphaFoldDB" id="A0A316Z1Y3"/>
<dbReference type="GO" id="GO:0004363">
    <property type="term" value="F:glutathione synthase activity"/>
    <property type="evidence" value="ECO:0007669"/>
    <property type="project" value="UniProtKB-UniRule"/>
</dbReference>
<feature type="binding site" evidence="12">
    <location>
        <begin position="149"/>
        <end position="152"/>
    </location>
    <ligand>
        <name>substrate</name>
    </ligand>
</feature>
<keyword evidence="3 9" id="KW-0436">Ligase</keyword>
<feature type="binding site" evidence="10">
    <location>
        <position position="124"/>
    </location>
    <ligand>
        <name>substrate</name>
    </ligand>
</feature>
<evidence type="ECO:0000256" key="2">
    <source>
        <dbReference type="ARBA" id="ARBA00010385"/>
    </source>
</evidence>
<evidence type="ECO:0000256" key="6">
    <source>
        <dbReference type="ARBA" id="ARBA00022741"/>
    </source>
</evidence>
<evidence type="ECO:0000256" key="3">
    <source>
        <dbReference type="ARBA" id="ARBA00022598"/>
    </source>
</evidence>
<evidence type="ECO:0000256" key="10">
    <source>
        <dbReference type="PIRSR" id="PIRSR001558-1"/>
    </source>
</evidence>
<protein>
    <recommendedName>
        <fullName evidence="9">Glutathione synthetase</fullName>
        <shortName evidence="9">GSH-S</shortName>
        <ecNumber evidence="9">6.3.2.3</ecNumber>
    </recommendedName>
</protein>
<evidence type="ECO:0000259" key="13">
    <source>
        <dbReference type="Pfam" id="PF03199"/>
    </source>
</evidence>
<dbReference type="UniPathway" id="UPA00142">
    <property type="reaction ID" value="UER00210"/>
</dbReference>
<dbReference type="Pfam" id="PF03917">
    <property type="entry name" value="GSH_synth_ATP"/>
    <property type="match status" value="1"/>
</dbReference>
<feature type="binding site" evidence="12">
    <location>
        <begin position="506"/>
        <end position="507"/>
    </location>
    <ligand>
        <name>substrate</name>
    </ligand>
</feature>
<comment type="pathway">
    <text evidence="1 9">Sulfur metabolism; glutathione biosynthesis; glutathione from L-cysteine and L-glutamate: step 2/2.</text>
</comment>
<proteinExistence type="inferred from homology"/>
<dbReference type="NCBIfam" id="TIGR01986">
    <property type="entry name" value="glut_syn_euk"/>
    <property type="match status" value="1"/>
</dbReference>
<evidence type="ECO:0000313" key="15">
    <source>
        <dbReference type="Proteomes" id="UP000245946"/>
    </source>
</evidence>
<dbReference type="Proteomes" id="UP000245946">
    <property type="component" value="Unassembled WGS sequence"/>
</dbReference>
<feature type="binding site" evidence="10">
    <location>
        <position position="396"/>
    </location>
    <ligand>
        <name>ATP</name>
        <dbReference type="ChEBI" id="CHEBI:30616"/>
    </ligand>
</feature>
<dbReference type="Pfam" id="PF03199">
    <property type="entry name" value="GSH_synthase"/>
    <property type="match status" value="1"/>
</dbReference>
<keyword evidence="4 9" id="KW-0317">Glutathione biosynthesis</keyword>
<feature type="binding site" evidence="10">
    <location>
        <position position="497"/>
    </location>
    <ligand>
        <name>ATP</name>
        <dbReference type="ChEBI" id="CHEBI:30616"/>
    </ligand>
</feature>
<feature type="binding site" evidence="11">
    <location>
        <position position="389"/>
    </location>
    <ligand>
        <name>Mg(2+)</name>
        <dbReference type="ChEBI" id="CHEBI:18420"/>
    </ligand>
</feature>
<sequence>MSAYPPALQPAQLAQLSHDARDFALSRGLAYRPLPATGAAPPQSSAIHAPLALLPTPWPREAYAHAQRLMPLYSALYARVAADGDWLEATLRLAVRGDSFAEALWRVWQEHGRSNEQLQLGLFRSDYLLHAPAGSSSAPRLRQVEFNTISSSFGALSGHVSALHAHFLRAHPHLFPAGAEVAPNSPLASLAGGLAAAHEAYVKERGAADARVLFVVQDGERNAFDQRAIEWELSERYHVRVHRATFAALGAAAAVSSTGELELRDPLDNSPFAVSVVYFRAGYGPDDYKGQSDWDTRALLERSAAIKCPSVALQLAGAKRVQQALAAPGVLERFLLDPARGAVLPATDVDALRESFMGMWPLDNSDEGREGTRLAQEEAHRFVLKPMREGGGNNVYRGDIPRALAEMRARDAAAGPGADEKQTYILMELIDVPPSSGAYLLRAPPGGTRDNAPEAAAVRAEDTVSELGTYGFALFRAQAGRAEELRMHSEGHLLRTKARESDEGGVAVGFSVLDSPLLV</sequence>
<dbReference type="STRING" id="58919.A0A316Z1Y3"/>
<feature type="binding site" evidence="10">
    <location>
        <position position="503"/>
    </location>
    <ligand>
        <name>ATP</name>
        <dbReference type="ChEBI" id="CHEBI:30616"/>
    </ligand>
</feature>
<dbReference type="GO" id="GO:0005829">
    <property type="term" value="C:cytosol"/>
    <property type="evidence" value="ECO:0007669"/>
    <property type="project" value="TreeGrafter"/>
</dbReference>
<feature type="binding site" evidence="10">
    <location>
        <position position="226"/>
    </location>
    <ligand>
        <name>substrate</name>
    </ligand>
</feature>
<feature type="binding site" evidence="10">
    <location>
        <position position="319"/>
    </location>
    <ligand>
        <name>ATP</name>
        <dbReference type="ChEBI" id="CHEBI:30616"/>
    </ligand>
</feature>
<evidence type="ECO:0000256" key="9">
    <source>
        <dbReference type="PIRNR" id="PIRNR001558"/>
    </source>
</evidence>
<dbReference type="Gene3D" id="3.40.50.1760">
    <property type="entry name" value="Glutathione synthase, substrate-binding domain superfamily, eukaryotic"/>
    <property type="match status" value="1"/>
</dbReference>